<keyword evidence="9" id="KW-1185">Reference proteome</keyword>
<dbReference type="InterPro" id="IPR000890">
    <property type="entry name" value="Aliphatic_acid_kin_short-chain"/>
</dbReference>
<dbReference type="EC" id="2.7.2.7" evidence="6"/>
<dbReference type="PANTHER" id="PTHR21060">
    <property type="entry name" value="ACETATE KINASE"/>
    <property type="match status" value="1"/>
</dbReference>
<dbReference type="GO" id="GO:0005524">
    <property type="term" value="F:ATP binding"/>
    <property type="evidence" value="ECO:0007669"/>
    <property type="project" value="UniProtKB-KW"/>
</dbReference>
<gene>
    <name evidence="6" type="primary">buk</name>
    <name evidence="8" type="ORF">CLV97_1188</name>
</gene>
<evidence type="ECO:0000256" key="2">
    <source>
        <dbReference type="ARBA" id="ARBA00022679"/>
    </source>
</evidence>
<accession>A0A2T0LD13</accession>
<dbReference type="GO" id="GO:0005737">
    <property type="term" value="C:cytoplasm"/>
    <property type="evidence" value="ECO:0007669"/>
    <property type="project" value="UniProtKB-SubCell"/>
</dbReference>
<dbReference type="InterPro" id="IPR043129">
    <property type="entry name" value="ATPase_NBD"/>
</dbReference>
<dbReference type="Proteomes" id="UP000237797">
    <property type="component" value="Unassembled WGS sequence"/>
</dbReference>
<comment type="catalytic activity">
    <reaction evidence="6">
        <text>butanoate + ATP = butanoyl phosphate + ADP</text>
        <dbReference type="Rhea" id="RHEA:13585"/>
        <dbReference type="ChEBI" id="CHEBI:17968"/>
        <dbReference type="ChEBI" id="CHEBI:30616"/>
        <dbReference type="ChEBI" id="CHEBI:58079"/>
        <dbReference type="ChEBI" id="CHEBI:456216"/>
        <dbReference type="EC" id="2.7.2.7"/>
    </reaction>
</comment>
<comment type="subcellular location">
    <subcellularLocation>
        <location evidence="6">Cytoplasm</location>
    </subcellularLocation>
</comment>
<feature type="region of interest" description="Disordered" evidence="7">
    <location>
        <begin position="208"/>
        <end position="250"/>
    </location>
</feature>
<dbReference type="AlphaFoldDB" id="A0A2T0LD13"/>
<dbReference type="GO" id="GO:0008776">
    <property type="term" value="F:acetate kinase activity"/>
    <property type="evidence" value="ECO:0007669"/>
    <property type="project" value="TreeGrafter"/>
</dbReference>
<keyword evidence="2 6" id="KW-0808">Transferase</keyword>
<keyword evidence="1 6" id="KW-0963">Cytoplasm</keyword>
<evidence type="ECO:0000313" key="9">
    <source>
        <dbReference type="Proteomes" id="UP000237797"/>
    </source>
</evidence>
<evidence type="ECO:0000256" key="3">
    <source>
        <dbReference type="ARBA" id="ARBA00022741"/>
    </source>
</evidence>
<dbReference type="EMBL" id="PVNE01000018">
    <property type="protein sequence ID" value="PRX39933.1"/>
    <property type="molecule type" value="Genomic_DNA"/>
</dbReference>
<keyword evidence="5 6" id="KW-0067">ATP-binding</keyword>
<keyword evidence="4 6" id="KW-0418">Kinase</keyword>
<organism evidence="8 9">
    <name type="scientific">Planifilum fimeticola</name>
    <dbReference type="NCBI Taxonomy" id="201975"/>
    <lineage>
        <taxon>Bacteria</taxon>
        <taxon>Bacillati</taxon>
        <taxon>Bacillota</taxon>
        <taxon>Bacilli</taxon>
        <taxon>Bacillales</taxon>
        <taxon>Thermoactinomycetaceae</taxon>
        <taxon>Planifilum</taxon>
    </lineage>
</organism>
<reference evidence="8 9" key="1">
    <citation type="submission" date="2018-03" db="EMBL/GenBank/DDBJ databases">
        <title>Genomic Encyclopedia of Archaeal and Bacterial Type Strains, Phase II (KMG-II): from individual species to whole genera.</title>
        <authorList>
            <person name="Goeker M."/>
        </authorList>
    </citation>
    <scope>NUCLEOTIDE SEQUENCE [LARGE SCALE GENOMIC DNA]</scope>
    <source>
        <strain evidence="8 9">DSM 44946</strain>
    </source>
</reference>
<comment type="caution">
    <text evidence="8">The sequence shown here is derived from an EMBL/GenBank/DDBJ whole genome shotgun (WGS) entry which is preliminary data.</text>
</comment>
<evidence type="ECO:0000256" key="4">
    <source>
        <dbReference type="ARBA" id="ARBA00022777"/>
    </source>
</evidence>
<dbReference type="InterPro" id="IPR011245">
    <property type="entry name" value="Butyrate_kin"/>
</dbReference>
<protein>
    <recommendedName>
        <fullName evidence="6">Probable butyrate kinase</fullName>
        <shortName evidence="6">BK</shortName>
        <ecNumber evidence="6">2.7.2.7</ecNumber>
    </recommendedName>
    <alternativeName>
        <fullName evidence="6">Branched-chain carboxylic acid kinase</fullName>
    </alternativeName>
</protein>
<name>A0A2T0LD13_9BACL</name>
<feature type="compositionally biased region" description="Gly residues" evidence="7">
    <location>
        <begin position="208"/>
        <end position="217"/>
    </location>
</feature>
<evidence type="ECO:0000256" key="6">
    <source>
        <dbReference type="HAMAP-Rule" id="MF_00542"/>
    </source>
</evidence>
<dbReference type="GO" id="GO:0006083">
    <property type="term" value="P:acetate metabolic process"/>
    <property type="evidence" value="ECO:0007669"/>
    <property type="project" value="TreeGrafter"/>
</dbReference>
<feature type="compositionally biased region" description="Basic and acidic residues" evidence="7">
    <location>
        <begin position="240"/>
        <end position="250"/>
    </location>
</feature>
<evidence type="ECO:0000256" key="7">
    <source>
        <dbReference type="SAM" id="MobiDB-lite"/>
    </source>
</evidence>
<sequence length="349" mass="37618">MREPIRVLALLPGPTWTKVGVFDGGKAVLVETLHHPPEEIDGETPRDQFLCRKQVVLDALDREGINLTRLRAVAGPGGFTRPLPGGTYRVAEAMLEEIRSGADGHLFHLGGLLAYEIASPLHIPAFVVDPVTMDGMEAVLRLPEFPDTGRCGPFYSLHQRAAARRVAARIGKRYEEMNAVVACLDGQITVGAHRGGWVIDMNGGFDEGGAPEPGGGHAARVRHPDGERMDMTVGDPGSSKSRDAGVRRGAEERGCREKAYRVAKEIGGCAAVLGGKVDAVVLTGRSACGKMFTEEIVRRVSWIAPVHILPEDDLLRSLAEGALRVLRGEEDVREYSPADYEKGVEGIHG</sequence>
<comment type="similarity">
    <text evidence="6">Belongs to the acetokinase family.</text>
</comment>
<dbReference type="OrthoDB" id="9771859at2"/>
<keyword evidence="3 6" id="KW-0547">Nucleotide-binding</keyword>
<evidence type="ECO:0000256" key="1">
    <source>
        <dbReference type="ARBA" id="ARBA00022490"/>
    </source>
</evidence>
<evidence type="ECO:0000313" key="8">
    <source>
        <dbReference type="EMBL" id="PRX39933.1"/>
    </source>
</evidence>
<dbReference type="PANTHER" id="PTHR21060:SF3">
    <property type="entry name" value="BUTYRATE KINASE 2-RELATED"/>
    <property type="match status" value="1"/>
</dbReference>
<proteinExistence type="inferred from homology"/>
<dbReference type="Gene3D" id="3.30.420.40">
    <property type="match status" value="2"/>
</dbReference>
<dbReference type="HAMAP" id="MF_00542">
    <property type="entry name" value="Butyrate_kinase"/>
    <property type="match status" value="1"/>
</dbReference>
<dbReference type="SUPFAM" id="SSF53067">
    <property type="entry name" value="Actin-like ATPase domain"/>
    <property type="match status" value="2"/>
</dbReference>
<evidence type="ECO:0000256" key="5">
    <source>
        <dbReference type="ARBA" id="ARBA00022840"/>
    </source>
</evidence>
<dbReference type="RefSeq" id="WP_106345647.1">
    <property type="nucleotide sequence ID" value="NZ_PVNE01000018.1"/>
</dbReference>
<dbReference type="GO" id="GO:0047761">
    <property type="term" value="F:butyrate kinase activity"/>
    <property type="evidence" value="ECO:0007669"/>
    <property type="project" value="UniProtKB-UniRule"/>
</dbReference>